<feature type="compositionally biased region" description="Basic and acidic residues" evidence="1">
    <location>
        <begin position="124"/>
        <end position="134"/>
    </location>
</feature>
<evidence type="ECO:0000256" key="1">
    <source>
        <dbReference type="SAM" id="MobiDB-lite"/>
    </source>
</evidence>
<dbReference type="Proteomes" id="UP001408789">
    <property type="component" value="Unassembled WGS sequence"/>
</dbReference>
<evidence type="ECO:0008006" key="4">
    <source>
        <dbReference type="Google" id="ProtNLM"/>
    </source>
</evidence>
<accession>A0AAP0H7P3</accession>
<comment type="caution">
    <text evidence="2">The sequence shown here is derived from an EMBL/GenBank/DDBJ whole genome shotgun (WGS) entry which is preliminary data.</text>
</comment>
<dbReference type="GO" id="GO:0005666">
    <property type="term" value="C:RNA polymerase III complex"/>
    <property type="evidence" value="ECO:0007669"/>
    <property type="project" value="InterPro"/>
</dbReference>
<dbReference type="InterPro" id="IPR007811">
    <property type="entry name" value="RPC4"/>
</dbReference>
<dbReference type="AlphaFoldDB" id="A0AAP0H7P3"/>
<dbReference type="GO" id="GO:0003677">
    <property type="term" value="F:DNA binding"/>
    <property type="evidence" value="ECO:0007669"/>
    <property type="project" value="InterPro"/>
</dbReference>
<feature type="compositionally biased region" description="Basic residues" evidence="1">
    <location>
        <begin position="15"/>
        <end position="36"/>
    </location>
</feature>
<evidence type="ECO:0000313" key="3">
    <source>
        <dbReference type="Proteomes" id="UP001408789"/>
    </source>
</evidence>
<gene>
    <name evidence="2" type="ORF">SSX86_002070</name>
</gene>
<dbReference type="PANTHER" id="PTHR13408">
    <property type="entry name" value="DNA-DIRECTED RNA POLYMERASE III"/>
    <property type="match status" value="1"/>
</dbReference>
<feature type="region of interest" description="Disordered" evidence="1">
    <location>
        <begin position="1"/>
        <end position="151"/>
    </location>
</feature>
<organism evidence="2 3">
    <name type="scientific">Deinandra increscens subsp. villosa</name>
    <dbReference type="NCBI Taxonomy" id="3103831"/>
    <lineage>
        <taxon>Eukaryota</taxon>
        <taxon>Viridiplantae</taxon>
        <taxon>Streptophyta</taxon>
        <taxon>Embryophyta</taxon>
        <taxon>Tracheophyta</taxon>
        <taxon>Spermatophyta</taxon>
        <taxon>Magnoliopsida</taxon>
        <taxon>eudicotyledons</taxon>
        <taxon>Gunneridae</taxon>
        <taxon>Pentapetalae</taxon>
        <taxon>asterids</taxon>
        <taxon>campanulids</taxon>
        <taxon>Asterales</taxon>
        <taxon>Asteraceae</taxon>
        <taxon>Asteroideae</taxon>
        <taxon>Heliantheae alliance</taxon>
        <taxon>Madieae</taxon>
        <taxon>Madiinae</taxon>
        <taxon>Deinandra</taxon>
    </lineage>
</organism>
<dbReference type="Pfam" id="PF05132">
    <property type="entry name" value="RNA_pol_Rpc4"/>
    <property type="match status" value="1"/>
</dbReference>
<dbReference type="GO" id="GO:0042797">
    <property type="term" value="P:tRNA transcription by RNA polymerase III"/>
    <property type="evidence" value="ECO:0007669"/>
    <property type="project" value="TreeGrafter"/>
</dbReference>
<evidence type="ECO:0000313" key="2">
    <source>
        <dbReference type="EMBL" id="KAK9078013.1"/>
    </source>
</evidence>
<dbReference type="EMBL" id="JBCNJP010000006">
    <property type="protein sequence ID" value="KAK9078013.1"/>
    <property type="molecule type" value="Genomic_DNA"/>
</dbReference>
<reference evidence="2 3" key="1">
    <citation type="submission" date="2024-04" db="EMBL/GenBank/DDBJ databases">
        <title>The reference genome of an endangered Asteraceae, Deinandra increscens subsp. villosa, native to the Central Coast of California.</title>
        <authorList>
            <person name="Guilliams M."/>
            <person name="Hasenstab-Lehman K."/>
            <person name="Meyer R."/>
            <person name="Mcevoy S."/>
        </authorList>
    </citation>
    <scope>NUCLEOTIDE SEQUENCE [LARGE SCALE GENOMIC DNA]</scope>
    <source>
        <tissue evidence="2">Leaf</tissue>
    </source>
</reference>
<sequence>MDVDPPVPPSSASKKISKSVKKPKFTPKPPVTRRRALILPKSDSSDADSESDQEFLRQFIGRRLRSGVSKVEKKSSDNAAASVGAGSSRTNDPPKKEKDGNNKNSSNLKEISAKSVMFSSSTATKDEDVPHMLVDDSGSSSDSENEYKEPWDPHSYYPISLPLRPPGSGNPEVLNAEEFGKQDDYEETKVNSALELGLSGSVDDDEKRMILFRFPDQLPLDRAPVSLKGKEKAMSSSSLKEDASNKRSDLKDLPNGCMGKMLVYKSGAIKLKLGDTIFDVSSGTPRGFDRSVAMMNTKSKDCCVLGKVDKGALVTPDINFILDNINQL</sequence>
<name>A0AAP0H7P3_9ASTR</name>
<feature type="compositionally biased region" description="Basic and acidic residues" evidence="1">
    <location>
        <begin position="92"/>
        <end position="101"/>
    </location>
</feature>
<dbReference type="PANTHER" id="PTHR13408:SF11">
    <property type="entry name" value="DNA-DIRECTED RNA POLYMERASE III SUBUNIT RPC4"/>
    <property type="match status" value="1"/>
</dbReference>
<feature type="compositionally biased region" description="Basic and acidic residues" evidence="1">
    <location>
        <begin position="228"/>
        <end position="251"/>
    </location>
</feature>
<feature type="region of interest" description="Disordered" evidence="1">
    <location>
        <begin position="227"/>
        <end position="251"/>
    </location>
</feature>
<keyword evidence="3" id="KW-1185">Reference proteome</keyword>
<proteinExistence type="predicted"/>
<protein>
    <recommendedName>
        <fullName evidence="4">DNA-directed RNA polymerase III subunit RPC4</fullName>
    </recommendedName>
</protein>